<evidence type="ECO:0000313" key="3">
    <source>
        <dbReference type="Proteomes" id="UP001307889"/>
    </source>
</evidence>
<keyword evidence="3" id="KW-1185">Reference proteome</keyword>
<accession>A0ABN7AG79</accession>
<evidence type="ECO:0000313" key="2">
    <source>
        <dbReference type="EMBL" id="BES90364.1"/>
    </source>
</evidence>
<gene>
    <name evidence="2" type="ORF">NTJ_03172</name>
</gene>
<protein>
    <submittedName>
        <fullName evidence="2">Uncharacterized protein</fullName>
    </submittedName>
</protein>
<dbReference type="EMBL" id="AP028910">
    <property type="protein sequence ID" value="BES90364.1"/>
    <property type="molecule type" value="Genomic_DNA"/>
</dbReference>
<proteinExistence type="predicted"/>
<reference evidence="2 3" key="1">
    <citation type="submission" date="2023-09" db="EMBL/GenBank/DDBJ databases">
        <title>Nesidiocoris tenuis whole genome shotgun sequence.</title>
        <authorList>
            <person name="Shibata T."/>
            <person name="Shimoda M."/>
            <person name="Kobayashi T."/>
            <person name="Uehara T."/>
        </authorList>
    </citation>
    <scope>NUCLEOTIDE SEQUENCE [LARGE SCALE GENOMIC DNA]</scope>
    <source>
        <strain evidence="2 3">Japan</strain>
    </source>
</reference>
<dbReference type="Proteomes" id="UP001307889">
    <property type="component" value="Chromosome 2"/>
</dbReference>
<organism evidence="2 3">
    <name type="scientific">Nesidiocoris tenuis</name>
    <dbReference type="NCBI Taxonomy" id="355587"/>
    <lineage>
        <taxon>Eukaryota</taxon>
        <taxon>Metazoa</taxon>
        <taxon>Ecdysozoa</taxon>
        <taxon>Arthropoda</taxon>
        <taxon>Hexapoda</taxon>
        <taxon>Insecta</taxon>
        <taxon>Pterygota</taxon>
        <taxon>Neoptera</taxon>
        <taxon>Paraneoptera</taxon>
        <taxon>Hemiptera</taxon>
        <taxon>Heteroptera</taxon>
        <taxon>Panheteroptera</taxon>
        <taxon>Cimicomorpha</taxon>
        <taxon>Miridae</taxon>
        <taxon>Dicyphina</taxon>
        <taxon>Nesidiocoris</taxon>
    </lineage>
</organism>
<feature type="region of interest" description="Disordered" evidence="1">
    <location>
        <begin position="33"/>
        <end position="66"/>
    </location>
</feature>
<name>A0ABN7AG79_9HEMI</name>
<sequence>MPALAVMTARSYLAARCLVLEETPWAAVRSFESQARPAPLQGPNIERAPRQTEPDSLVGQVVGNEP</sequence>
<evidence type="ECO:0000256" key="1">
    <source>
        <dbReference type="SAM" id="MobiDB-lite"/>
    </source>
</evidence>